<proteinExistence type="predicted"/>
<dbReference type="Proteomes" id="UP000663823">
    <property type="component" value="Unassembled WGS sequence"/>
</dbReference>
<dbReference type="InterPro" id="IPR046960">
    <property type="entry name" value="PPR_At4g14850-like_plant"/>
</dbReference>
<name>A0A813VWD6_9BILA</name>
<dbReference type="InterPro" id="IPR002885">
    <property type="entry name" value="PPR_rpt"/>
</dbReference>
<sequence length="348" mass="41628">MSMLNFLHRPLKILIDPRLFICRYQSQRLLDLLNKKSAIEVEHNDELEKLPLQNTIEWNKKIKFYRMRNEEKNALKLFEIGIRKYEFQPDYITYISILEICKDIKDIDSGHYIHRLINKSSVRDNSRIQSLLMEVYMKCGDVDSARDMFDLLKHRTVVEYNTLMTAYNTHQYPQRTIDLFYEMREKDKIKPNNTSSMLFFQACVKLQLFEQGKALHEELKQKTSAYLKNKELSNQIIAMYIASGDYTIAEEYFNQIKEPNVSNYVALMNYYNKLKNWERTIQLYDQMKMQRKIQSDIATYLAVLTAIKEMNNIDKAKQVKEDILKQNLWQNHVEIQKLLEEILKISDK</sequence>
<gene>
    <name evidence="2" type="ORF">OTI717_LOCUS5646</name>
    <name evidence="1" type="ORF">RFH988_LOCUS6507</name>
</gene>
<evidence type="ECO:0008006" key="4">
    <source>
        <dbReference type="Google" id="ProtNLM"/>
    </source>
</evidence>
<dbReference type="GO" id="GO:0009451">
    <property type="term" value="P:RNA modification"/>
    <property type="evidence" value="ECO:0007669"/>
    <property type="project" value="InterPro"/>
</dbReference>
<dbReference type="OrthoDB" id="21254at2759"/>
<dbReference type="NCBIfam" id="TIGR00756">
    <property type="entry name" value="PPR"/>
    <property type="match status" value="1"/>
</dbReference>
<comment type="caution">
    <text evidence="1">The sequence shown here is derived from an EMBL/GenBank/DDBJ whole genome shotgun (WGS) entry which is preliminary data.</text>
</comment>
<dbReference type="Pfam" id="PF01535">
    <property type="entry name" value="PPR"/>
    <property type="match status" value="2"/>
</dbReference>
<evidence type="ECO:0000313" key="1">
    <source>
        <dbReference type="EMBL" id="CAF0852011.1"/>
    </source>
</evidence>
<dbReference type="InterPro" id="IPR011990">
    <property type="entry name" value="TPR-like_helical_dom_sf"/>
</dbReference>
<evidence type="ECO:0000313" key="3">
    <source>
        <dbReference type="Proteomes" id="UP000663882"/>
    </source>
</evidence>
<protein>
    <recommendedName>
        <fullName evidence="4">Pentatricopeptide repeat-containing protein</fullName>
    </recommendedName>
</protein>
<dbReference type="Gene3D" id="1.25.40.10">
    <property type="entry name" value="Tetratricopeptide repeat domain"/>
    <property type="match status" value="2"/>
</dbReference>
<dbReference type="AlphaFoldDB" id="A0A813VWD6"/>
<evidence type="ECO:0000313" key="2">
    <source>
        <dbReference type="EMBL" id="CAF3577718.1"/>
    </source>
</evidence>
<accession>A0A813VWD6</accession>
<dbReference type="SUPFAM" id="SSF81901">
    <property type="entry name" value="HCP-like"/>
    <property type="match status" value="1"/>
</dbReference>
<dbReference type="Proteomes" id="UP000663882">
    <property type="component" value="Unassembled WGS sequence"/>
</dbReference>
<dbReference type="GO" id="GO:0003723">
    <property type="term" value="F:RNA binding"/>
    <property type="evidence" value="ECO:0007669"/>
    <property type="project" value="InterPro"/>
</dbReference>
<dbReference type="PANTHER" id="PTHR47926">
    <property type="entry name" value="PENTATRICOPEPTIDE REPEAT-CONTAINING PROTEIN"/>
    <property type="match status" value="1"/>
</dbReference>
<dbReference type="EMBL" id="CAJNOO010000196">
    <property type="protein sequence ID" value="CAF0852011.1"/>
    <property type="molecule type" value="Genomic_DNA"/>
</dbReference>
<organism evidence="1 3">
    <name type="scientific">Rotaria sordida</name>
    <dbReference type="NCBI Taxonomy" id="392033"/>
    <lineage>
        <taxon>Eukaryota</taxon>
        <taxon>Metazoa</taxon>
        <taxon>Spiralia</taxon>
        <taxon>Gnathifera</taxon>
        <taxon>Rotifera</taxon>
        <taxon>Eurotatoria</taxon>
        <taxon>Bdelloidea</taxon>
        <taxon>Philodinida</taxon>
        <taxon>Philodinidae</taxon>
        <taxon>Rotaria</taxon>
    </lineage>
</organism>
<reference evidence="1" key="1">
    <citation type="submission" date="2021-02" db="EMBL/GenBank/DDBJ databases">
        <authorList>
            <person name="Nowell W R."/>
        </authorList>
    </citation>
    <scope>NUCLEOTIDE SEQUENCE</scope>
</reference>
<dbReference type="EMBL" id="CAJOAX010000375">
    <property type="protein sequence ID" value="CAF3577718.1"/>
    <property type="molecule type" value="Genomic_DNA"/>
</dbReference>